<dbReference type="AlphaFoldDB" id="A0A151TKM0"/>
<gene>
    <name evidence="4" type="ORF">KK1_023929</name>
</gene>
<dbReference type="SUPFAM" id="SSF53098">
    <property type="entry name" value="Ribonuclease H-like"/>
    <property type="match status" value="1"/>
</dbReference>
<dbReference type="STRING" id="3821.A0A151TKM0"/>
<dbReference type="GO" id="GO:0003676">
    <property type="term" value="F:nucleic acid binding"/>
    <property type="evidence" value="ECO:0007669"/>
    <property type="project" value="InterPro"/>
</dbReference>
<dbReference type="InterPro" id="IPR036397">
    <property type="entry name" value="RNaseH_sf"/>
</dbReference>
<dbReference type="OMA" id="THIFREQ"/>
<dbReference type="InterPro" id="IPR053151">
    <property type="entry name" value="RNase_H-like"/>
</dbReference>
<evidence type="ECO:0000256" key="1">
    <source>
        <dbReference type="SAM" id="Phobius"/>
    </source>
</evidence>
<feature type="domain" description="RNase H type-1" evidence="2">
    <location>
        <begin position="161"/>
        <end position="282"/>
    </location>
</feature>
<dbReference type="Proteomes" id="UP000075243">
    <property type="component" value="Chromosome 5"/>
</dbReference>
<evidence type="ECO:0000259" key="2">
    <source>
        <dbReference type="Pfam" id="PF13456"/>
    </source>
</evidence>
<dbReference type="InterPro" id="IPR044730">
    <property type="entry name" value="RNase_H-like_dom_plant"/>
</dbReference>
<dbReference type="GO" id="GO:0004523">
    <property type="term" value="F:RNA-DNA hybrid ribonuclease activity"/>
    <property type="evidence" value="ECO:0007669"/>
    <property type="project" value="InterPro"/>
</dbReference>
<keyword evidence="5" id="KW-1185">Reference proteome</keyword>
<name>A0A151TKM0_CAJCA</name>
<proteinExistence type="predicted"/>
<dbReference type="PANTHER" id="PTHR47723:SF19">
    <property type="entry name" value="POLYNUCLEOTIDYL TRANSFERASE, RIBONUCLEASE H-LIKE SUPERFAMILY PROTEIN"/>
    <property type="match status" value="1"/>
</dbReference>
<evidence type="ECO:0000259" key="3">
    <source>
        <dbReference type="Pfam" id="PF13966"/>
    </source>
</evidence>
<feature type="transmembrane region" description="Helical" evidence="1">
    <location>
        <begin position="333"/>
        <end position="353"/>
    </location>
</feature>
<dbReference type="Pfam" id="PF13456">
    <property type="entry name" value="RVT_3"/>
    <property type="match status" value="1"/>
</dbReference>
<keyword evidence="1" id="KW-0812">Transmembrane</keyword>
<sequence length="363" mass="41051">MLWKTAHNSLLTNTARARRGLALDNLCPKCHQEPETGLHALRDCVVVKNVWSHLVNGGIPPNFINSNLGTWIVSNLTCRNENWRLIFAVTIDKLWKARNALIFDQHHVNPYCLVVSIKRRCLEISRASKECSTFSSKFLGDPYGSSPIRWQPPPLGSIKLNCDGAVRGVGRKVGCGGIIRNYLGGFIMGFSCKLGQCSILQAELWAIFHGLRIIKEKGFKEDIIVELDSSLAIKFLNEGCSASHSCAPLINSIVELADMEQDLNCSHIYREANQVNDAMANLSFDIQDKFQIFNNSPHGVVFSLFVDTAIFLPWFLVWAFKPRFLTKKKTNKLLKMVAFNLFFLQLQLSYYAYFCVHINFQSL</sequence>
<dbReference type="EMBL" id="CM003607">
    <property type="protein sequence ID" value="KYP67585.1"/>
    <property type="molecule type" value="Genomic_DNA"/>
</dbReference>
<feature type="transmembrane region" description="Helical" evidence="1">
    <location>
        <begin position="300"/>
        <end position="321"/>
    </location>
</feature>
<dbReference type="Gramene" id="C.cajan_23249.t">
    <property type="protein sequence ID" value="C.cajan_23249.t.cds1"/>
    <property type="gene ID" value="C.cajan_23249"/>
</dbReference>
<reference evidence="4 5" key="1">
    <citation type="journal article" date="2012" name="Nat. Biotechnol.">
        <title>Draft genome sequence of pigeonpea (Cajanus cajan), an orphan legume crop of resource-poor farmers.</title>
        <authorList>
            <person name="Varshney R.K."/>
            <person name="Chen W."/>
            <person name="Li Y."/>
            <person name="Bharti A.K."/>
            <person name="Saxena R.K."/>
            <person name="Schlueter J.A."/>
            <person name="Donoghue M.T."/>
            <person name="Azam S."/>
            <person name="Fan G."/>
            <person name="Whaley A.M."/>
            <person name="Farmer A.D."/>
            <person name="Sheridan J."/>
            <person name="Iwata A."/>
            <person name="Tuteja R."/>
            <person name="Penmetsa R.V."/>
            <person name="Wu W."/>
            <person name="Upadhyaya H.D."/>
            <person name="Yang S.P."/>
            <person name="Shah T."/>
            <person name="Saxena K.B."/>
            <person name="Michael T."/>
            <person name="McCombie W.R."/>
            <person name="Yang B."/>
            <person name="Zhang G."/>
            <person name="Yang H."/>
            <person name="Wang J."/>
            <person name="Spillane C."/>
            <person name="Cook D.R."/>
            <person name="May G.D."/>
            <person name="Xu X."/>
            <person name="Jackson S.A."/>
        </authorList>
    </citation>
    <scope>NUCLEOTIDE SEQUENCE [LARGE SCALE GENOMIC DNA]</scope>
    <source>
        <strain evidence="5">cv. Asha</strain>
    </source>
</reference>
<dbReference type="InterPro" id="IPR026960">
    <property type="entry name" value="RVT-Znf"/>
</dbReference>
<keyword evidence="1" id="KW-1133">Transmembrane helix</keyword>
<dbReference type="Pfam" id="PF13966">
    <property type="entry name" value="zf-RVT"/>
    <property type="match status" value="1"/>
</dbReference>
<accession>A0A151TKM0</accession>
<dbReference type="InterPro" id="IPR012337">
    <property type="entry name" value="RNaseH-like_sf"/>
</dbReference>
<organism evidence="4 5">
    <name type="scientific">Cajanus cajan</name>
    <name type="common">Pigeon pea</name>
    <name type="synonym">Cajanus indicus</name>
    <dbReference type="NCBI Taxonomy" id="3821"/>
    <lineage>
        <taxon>Eukaryota</taxon>
        <taxon>Viridiplantae</taxon>
        <taxon>Streptophyta</taxon>
        <taxon>Embryophyta</taxon>
        <taxon>Tracheophyta</taxon>
        <taxon>Spermatophyta</taxon>
        <taxon>Magnoliopsida</taxon>
        <taxon>eudicotyledons</taxon>
        <taxon>Gunneridae</taxon>
        <taxon>Pentapetalae</taxon>
        <taxon>rosids</taxon>
        <taxon>fabids</taxon>
        <taxon>Fabales</taxon>
        <taxon>Fabaceae</taxon>
        <taxon>Papilionoideae</taxon>
        <taxon>50 kb inversion clade</taxon>
        <taxon>NPAAA clade</taxon>
        <taxon>indigoferoid/millettioid clade</taxon>
        <taxon>Phaseoleae</taxon>
        <taxon>Cajanus</taxon>
    </lineage>
</organism>
<protein>
    <submittedName>
        <fullName evidence="4">Ribonuclease H protein At1g65750 family</fullName>
    </submittedName>
</protein>
<dbReference type="InterPro" id="IPR002156">
    <property type="entry name" value="RNaseH_domain"/>
</dbReference>
<keyword evidence="1" id="KW-0472">Membrane</keyword>
<dbReference type="PANTHER" id="PTHR47723">
    <property type="entry name" value="OS05G0353850 PROTEIN"/>
    <property type="match status" value="1"/>
</dbReference>
<evidence type="ECO:0000313" key="4">
    <source>
        <dbReference type="EMBL" id="KYP67585.1"/>
    </source>
</evidence>
<feature type="domain" description="Reverse transcriptase zinc-binding" evidence="3">
    <location>
        <begin position="1"/>
        <end position="51"/>
    </location>
</feature>
<dbReference type="Gene3D" id="3.30.420.10">
    <property type="entry name" value="Ribonuclease H-like superfamily/Ribonuclease H"/>
    <property type="match status" value="1"/>
</dbReference>
<dbReference type="CDD" id="cd06222">
    <property type="entry name" value="RNase_H_like"/>
    <property type="match status" value="1"/>
</dbReference>
<evidence type="ECO:0000313" key="5">
    <source>
        <dbReference type="Proteomes" id="UP000075243"/>
    </source>
</evidence>